<accession>A0A5B7ES48</accession>
<proteinExistence type="predicted"/>
<name>A0A5B7ES48_PORTR</name>
<dbReference type="EMBL" id="VSRR010003653">
    <property type="protein sequence ID" value="MPC36992.1"/>
    <property type="molecule type" value="Genomic_DNA"/>
</dbReference>
<protein>
    <submittedName>
        <fullName evidence="2">Uncharacterized protein</fullName>
    </submittedName>
</protein>
<feature type="region of interest" description="Disordered" evidence="1">
    <location>
        <begin position="1"/>
        <end position="24"/>
    </location>
</feature>
<sequence length="83" mass="9342">MSLLLNTADHTDASPGKHGNWHSSWRSFSPLGQIKERGAGDYLEGKFGISLPPMRRTECVMARYSPRQLVTLMSRCHDTKPAR</sequence>
<reference evidence="2 3" key="1">
    <citation type="submission" date="2019-05" db="EMBL/GenBank/DDBJ databases">
        <title>Another draft genome of Portunus trituberculatus and its Hox gene families provides insights of decapod evolution.</title>
        <authorList>
            <person name="Jeong J.-H."/>
            <person name="Song I."/>
            <person name="Kim S."/>
            <person name="Choi T."/>
            <person name="Kim D."/>
            <person name="Ryu S."/>
            <person name="Kim W."/>
        </authorList>
    </citation>
    <scope>NUCLEOTIDE SEQUENCE [LARGE SCALE GENOMIC DNA]</scope>
    <source>
        <tissue evidence="2">Muscle</tissue>
    </source>
</reference>
<dbReference type="AlphaFoldDB" id="A0A5B7ES48"/>
<keyword evidence="3" id="KW-1185">Reference proteome</keyword>
<evidence type="ECO:0000313" key="3">
    <source>
        <dbReference type="Proteomes" id="UP000324222"/>
    </source>
</evidence>
<gene>
    <name evidence="2" type="ORF">E2C01_030465</name>
</gene>
<organism evidence="2 3">
    <name type="scientific">Portunus trituberculatus</name>
    <name type="common">Swimming crab</name>
    <name type="synonym">Neptunus trituberculatus</name>
    <dbReference type="NCBI Taxonomy" id="210409"/>
    <lineage>
        <taxon>Eukaryota</taxon>
        <taxon>Metazoa</taxon>
        <taxon>Ecdysozoa</taxon>
        <taxon>Arthropoda</taxon>
        <taxon>Crustacea</taxon>
        <taxon>Multicrustacea</taxon>
        <taxon>Malacostraca</taxon>
        <taxon>Eumalacostraca</taxon>
        <taxon>Eucarida</taxon>
        <taxon>Decapoda</taxon>
        <taxon>Pleocyemata</taxon>
        <taxon>Brachyura</taxon>
        <taxon>Eubrachyura</taxon>
        <taxon>Portunoidea</taxon>
        <taxon>Portunidae</taxon>
        <taxon>Portuninae</taxon>
        <taxon>Portunus</taxon>
    </lineage>
</organism>
<evidence type="ECO:0000313" key="2">
    <source>
        <dbReference type="EMBL" id="MPC36992.1"/>
    </source>
</evidence>
<evidence type="ECO:0000256" key="1">
    <source>
        <dbReference type="SAM" id="MobiDB-lite"/>
    </source>
</evidence>
<dbReference type="Proteomes" id="UP000324222">
    <property type="component" value="Unassembled WGS sequence"/>
</dbReference>
<comment type="caution">
    <text evidence="2">The sequence shown here is derived from an EMBL/GenBank/DDBJ whole genome shotgun (WGS) entry which is preliminary data.</text>
</comment>